<dbReference type="EMBL" id="CP003630">
    <property type="protein sequence ID" value="AFZ16727.1"/>
    <property type="molecule type" value="Genomic_DNA"/>
</dbReference>
<protein>
    <submittedName>
        <fullName evidence="1">Uncharacterized protein</fullName>
    </submittedName>
</protein>
<organism evidence="1 2">
    <name type="scientific">Allocoleopsis franciscana PCC 7113</name>
    <dbReference type="NCBI Taxonomy" id="1173027"/>
    <lineage>
        <taxon>Bacteria</taxon>
        <taxon>Bacillati</taxon>
        <taxon>Cyanobacteriota</taxon>
        <taxon>Cyanophyceae</taxon>
        <taxon>Coleofasciculales</taxon>
        <taxon>Coleofasciculaceae</taxon>
        <taxon>Allocoleopsis</taxon>
        <taxon>Allocoleopsis franciscana</taxon>
    </lineage>
</organism>
<proteinExistence type="predicted"/>
<accession>K9WB36</accession>
<dbReference type="STRING" id="1173027.Mic7113_0819"/>
<dbReference type="HOGENOM" id="CLU_1914676_0_0_3"/>
<evidence type="ECO:0000313" key="1">
    <source>
        <dbReference type="EMBL" id="AFZ16727.1"/>
    </source>
</evidence>
<reference evidence="1 2" key="1">
    <citation type="submission" date="2012-06" db="EMBL/GenBank/DDBJ databases">
        <title>Finished chromosome of genome of Microcoleus sp. PCC 7113.</title>
        <authorList>
            <consortium name="US DOE Joint Genome Institute"/>
            <person name="Gugger M."/>
            <person name="Coursin T."/>
            <person name="Rippka R."/>
            <person name="Tandeau De Marsac N."/>
            <person name="Huntemann M."/>
            <person name="Wei C.-L."/>
            <person name="Han J."/>
            <person name="Detter J.C."/>
            <person name="Han C."/>
            <person name="Tapia R."/>
            <person name="Chen A."/>
            <person name="Kyrpides N."/>
            <person name="Mavromatis K."/>
            <person name="Markowitz V."/>
            <person name="Szeto E."/>
            <person name="Ivanova N."/>
            <person name="Pagani I."/>
            <person name="Pati A."/>
            <person name="Goodwin L."/>
            <person name="Nordberg H.P."/>
            <person name="Cantor M.N."/>
            <person name="Hua S.X."/>
            <person name="Woyke T."/>
            <person name="Kerfeld C.A."/>
        </authorList>
    </citation>
    <scope>NUCLEOTIDE SEQUENCE [LARGE SCALE GENOMIC DNA]</scope>
    <source>
        <strain evidence="1 2">PCC 7113</strain>
    </source>
</reference>
<name>K9WB36_9CYAN</name>
<dbReference type="AlphaFoldDB" id="K9WB36"/>
<sequence length="132" mass="15574">MRFEVTYLDSSGDIHLFGSRKQLNLSFHGKGFIFLNENALILQGNMPKFELWILGYFFQKVLYIPTTRTLPYSTILKYKKPKLWRKKHEITYRLPDGKKCVVRFLLTKSTNKKIFANQLEEYLTVAKSFVVS</sequence>
<keyword evidence="2" id="KW-1185">Reference proteome</keyword>
<gene>
    <name evidence="1" type="ORF">Mic7113_0819</name>
</gene>
<dbReference type="KEGG" id="mic:Mic7113_0819"/>
<evidence type="ECO:0000313" key="2">
    <source>
        <dbReference type="Proteomes" id="UP000010471"/>
    </source>
</evidence>
<dbReference type="RefSeq" id="WP_015180890.1">
    <property type="nucleotide sequence ID" value="NC_019738.1"/>
</dbReference>
<dbReference type="Proteomes" id="UP000010471">
    <property type="component" value="Chromosome"/>
</dbReference>